<reference evidence="1 2" key="1">
    <citation type="journal article" date="2020" name="Nat. Food">
        <title>A phased Vanilla planifolia genome enables genetic improvement of flavour and production.</title>
        <authorList>
            <person name="Hasing T."/>
            <person name="Tang H."/>
            <person name="Brym M."/>
            <person name="Khazi F."/>
            <person name="Huang T."/>
            <person name="Chambers A.H."/>
        </authorList>
    </citation>
    <scope>NUCLEOTIDE SEQUENCE [LARGE SCALE GENOMIC DNA]</scope>
    <source>
        <tissue evidence="1">Leaf</tissue>
    </source>
</reference>
<accession>A0A835PIC1</accession>
<dbReference type="EMBL" id="JADCNL010000022">
    <property type="protein sequence ID" value="KAG0452162.1"/>
    <property type="molecule type" value="Genomic_DNA"/>
</dbReference>
<evidence type="ECO:0000313" key="1">
    <source>
        <dbReference type="EMBL" id="KAG0452162.1"/>
    </source>
</evidence>
<feature type="non-terminal residue" evidence="1">
    <location>
        <position position="1"/>
    </location>
</feature>
<dbReference type="Proteomes" id="UP000636800">
    <property type="component" value="Unassembled WGS sequence"/>
</dbReference>
<organism evidence="1 2">
    <name type="scientific">Vanilla planifolia</name>
    <name type="common">Vanilla</name>
    <dbReference type="NCBI Taxonomy" id="51239"/>
    <lineage>
        <taxon>Eukaryota</taxon>
        <taxon>Viridiplantae</taxon>
        <taxon>Streptophyta</taxon>
        <taxon>Embryophyta</taxon>
        <taxon>Tracheophyta</taxon>
        <taxon>Spermatophyta</taxon>
        <taxon>Magnoliopsida</taxon>
        <taxon>Liliopsida</taxon>
        <taxon>Asparagales</taxon>
        <taxon>Orchidaceae</taxon>
        <taxon>Vanilloideae</taxon>
        <taxon>Vanilleae</taxon>
        <taxon>Vanilla</taxon>
    </lineage>
</organism>
<proteinExistence type="predicted"/>
<gene>
    <name evidence="1" type="ORF">HPP92_026105</name>
</gene>
<dbReference type="AlphaFoldDB" id="A0A835PIC1"/>
<name>A0A835PIC1_VANPL</name>
<comment type="caution">
    <text evidence="1">The sequence shown here is derived from an EMBL/GenBank/DDBJ whole genome shotgun (WGS) entry which is preliminary data.</text>
</comment>
<sequence length="67" mass="7449">GSYGWKREARPSAVAYSNSVPFYFVGEKLEKQATMAARQQPQQQLSGDGFTSHITGMSKSQLYDIMS</sequence>
<protein>
    <submittedName>
        <fullName evidence="1">Uncharacterized protein</fullName>
    </submittedName>
</protein>
<keyword evidence="2" id="KW-1185">Reference proteome</keyword>
<evidence type="ECO:0000313" key="2">
    <source>
        <dbReference type="Proteomes" id="UP000636800"/>
    </source>
</evidence>